<dbReference type="Proteomes" id="UP000244722">
    <property type="component" value="Unassembled WGS sequence"/>
</dbReference>
<dbReference type="OrthoDB" id="5418203at2759"/>
<proteinExistence type="predicted"/>
<sequence length="178" mass="19358">MSKSSPDGLPTTLSYLTLTSASTSTSTGPKPPHKPKRKPKTLDSWEDASTSSSSEDESNHPEPPPPTPTTPFMQTHTRNSSSVSSIASPRETGTPVTAPAAAAVGERSGGGERPATTDAVARRMISAALGVRAKSTKEQREYDAAVKATERKKREEERERSRLEEEERERVRRGIWED</sequence>
<name>A0A2T7A3X0_TUBBO</name>
<protein>
    <submittedName>
        <fullName evidence="2">Uncharacterized protein</fullName>
    </submittedName>
</protein>
<keyword evidence="3" id="KW-1185">Reference proteome</keyword>
<dbReference type="AlphaFoldDB" id="A0A2T7A3X0"/>
<accession>A0A2T7A3X0</accession>
<evidence type="ECO:0000313" key="2">
    <source>
        <dbReference type="EMBL" id="PUU82400.1"/>
    </source>
</evidence>
<reference evidence="2 3" key="1">
    <citation type="submission" date="2017-04" db="EMBL/GenBank/DDBJ databases">
        <title>Draft genome sequence of Tuber borchii Vittad., a whitish edible truffle.</title>
        <authorList>
            <consortium name="DOE Joint Genome Institute"/>
            <person name="Murat C."/>
            <person name="Kuo A."/>
            <person name="Barry K.W."/>
            <person name="Clum A."/>
            <person name="Dockter R.B."/>
            <person name="Fauchery L."/>
            <person name="Iotti M."/>
            <person name="Kohler A."/>
            <person name="Labutti K."/>
            <person name="Lindquist E.A."/>
            <person name="Lipzen A."/>
            <person name="Ohm R.A."/>
            <person name="Wang M."/>
            <person name="Grigoriev I.V."/>
            <person name="Zambonelli A."/>
            <person name="Martin F.M."/>
        </authorList>
    </citation>
    <scope>NUCLEOTIDE SEQUENCE [LARGE SCALE GENOMIC DNA]</scope>
    <source>
        <strain evidence="2 3">Tbo3840</strain>
    </source>
</reference>
<gene>
    <name evidence="2" type="ORF">B9Z19DRAFT_430458</name>
</gene>
<evidence type="ECO:0000256" key="1">
    <source>
        <dbReference type="SAM" id="MobiDB-lite"/>
    </source>
</evidence>
<organism evidence="2 3">
    <name type="scientific">Tuber borchii</name>
    <name type="common">White truffle</name>
    <dbReference type="NCBI Taxonomy" id="42251"/>
    <lineage>
        <taxon>Eukaryota</taxon>
        <taxon>Fungi</taxon>
        <taxon>Dikarya</taxon>
        <taxon>Ascomycota</taxon>
        <taxon>Pezizomycotina</taxon>
        <taxon>Pezizomycetes</taxon>
        <taxon>Pezizales</taxon>
        <taxon>Tuberaceae</taxon>
        <taxon>Tuber</taxon>
    </lineage>
</organism>
<dbReference type="EMBL" id="NESQ01000029">
    <property type="protein sequence ID" value="PUU82400.1"/>
    <property type="molecule type" value="Genomic_DNA"/>
</dbReference>
<feature type="compositionally biased region" description="Low complexity" evidence="1">
    <location>
        <begin position="92"/>
        <end position="105"/>
    </location>
</feature>
<feature type="compositionally biased region" description="Basic and acidic residues" evidence="1">
    <location>
        <begin position="135"/>
        <end position="178"/>
    </location>
</feature>
<feature type="compositionally biased region" description="Low complexity" evidence="1">
    <location>
        <begin position="11"/>
        <end position="27"/>
    </location>
</feature>
<evidence type="ECO:0000313" key="3">
    <source>
        <dbReference type="Proteomes" id="UP000244722"/>
    </source>
</evidence>
<feature type="compositionally biased region" description="Polar residues" evidence="1">
    <location>
        <begin position="72"/>
        <end position="87"/>
    </location>
</feature>
<comment type="caution">
    <text evidence="2">The sequence shown here is derived from an EMBL/GenBank/DDBJ whole genome shotgun (WGS) entry which is preliminary data.</text>
</comment>
<feature type="region of interest" description="Disordered" evidence="1">
    <location>
        <begin position="1"/>
        <end position="178"/>
    </location>
</feature>